<organism evidence="1 2">
    <name type="scientific">Nepenthes gracilis</name>
    <name type="common">Slender pitcher plant</name>
    <dbReference type="NCBI Taxonomy" id="150966"/>
    <lineage>
        <taxon>Eukaryota</taxon>
        <taxon>Viridiplantae</taxon>
        <taxon>Streptophyta</taxon>
        <taxon>Embryophyta</taxon>
        <taxon>Tracheophyta</taxon>
        <taxon>Spermatophyta</taxon>
        <taxon>Magnoliopsida</taxon>
        <taxon>eudicotyledons</taxon>
        <taxon>Gunneridae</taxon>
        <taxon>Pentapetalae</taxon>
        <taxon>Caryophyllales</taxon>
        <taxon>Nepenthaceae</taxon>
        <taxon>Nepenthes</taxon>
    </lineage>
</organism>
<sequence>MEVSQIEFPMASILKVVTSEFHVEVSRYLLPSPPAFEARFKEEAKGQVEVTDVPLLGVSKVVEVAAAESSEPEVHEVLEVPISDTHSVSYSISEDYIEKVKFLVLKERISHLKCELSETKLKQVTKSKYRDGIGLYWHINKMVAPSSLIFIFHPRNASVRHSSDVLYYHRDDVES</sequence>
<dbReference type="Proteomes" id="UP001279734">
    <property type="component" value="Unassembled WGS sequence"/>
</dbReference>
<dbReference type="AlphaFoldDB" id="A0AAD3XYX3"/>
<evidence type="ECO:0000313" key="2">
    <source>
        <dbReference type="Proteomes" id="UP001279734"/>
    </source>
</evidence>
<gene>
    <name evidence="1" type="ORF">Nepgr_023232</name>
</gene>
<keyword evidence="2" id="KW-1185">Reference proteome</keyword>
<evidence type="ECO:0000313" key="1">
    <source>
        <dbReference type="EMBL" id="GMH21390.1"/>
    </source>
</evidence>
<name>A0AAD3XYX3_NEPGR</name>
<comment type="caution">
    <text evidence="1">The sequence shown here is derived from an EMBL/GenBank/DDBJ whole genome shotgun (WGS) entry which is preliminary data.</text>
</comment>
<proteinExistence type="predicted"/>
<protein>
    <submittedName>
        <fullName evidence="1">Uncharacterized protein</fullName>
    </submittedName>
</protein>
<reference evidence="1" key="1">
    <citation type="submission" date="2023-05" db="EMBL/GenBank/DDBJ databases">
        <title>Nepenthes gracilis genome sequencing.</title>
        <authorList>
            <person name="Fukushima K."/>
        </authorList>
    </citation>
    <scope>NUCLEOTIDE SEQUENCE</scope>
    <source>
        <strain evidence="1">SING2019-196</strain>
    </source>
</reference>
<accession>A0AAD3XYX3</accession>
<dbReference type="EMBL" id="BSYO01000023">
    <property type="protein sequence ID" value="GMH21390.1"/>
    <property type="molecule type" value="Genomic_DNA"/>
</dbReference>